<dbReference type="GO" id="GO:0005634">
    <property type="term" value="C:nucleus"/>
    <property type="evidence" value="ECO:0007669"/>
    <property type="project" value="UniProtKB-SubCell"/>
</dbReference>
<dbReference type="Pfam" id="PF05192">
    <property type="entry name" value="MutS_III"/>
    <property type="match status" value="1"/>
</dbReference>
<keyword evidence="15" id="KW-1185">Reference proteome</keyword>
<dbReference type="Gene3D" id="1.10.1420.10">
    <property type="match status" value="2"/>
</dbReference>
<dbReference type="InParanoid" id="A0A165I9S4"/>
<feature type="domain" description="DNA mismatch repair proteins mutS family" evidence="13">
    <location>
        <begin position="764"/>
        <end position="780"/>
    </location>
</feature>
<dbReference type="InterPro" id="IPR027417">
    <property type="entry name" value="P-loop_NTPase"/>
</dbReference>
<evidence type="ECO:0000256" key="9">
    <source>
        <dbReference type="ARBA" id="ARBA00023254"/>
    </source>
</evidence>
<feature type="region of interest" description="Disordered" evidence="12">
    <location>
        <begin position="1"/>
        <end position="63"/>
    </location>
</feature>
<dbReference type="InterPro" id="IPR011184">
    <property type="entry name" value="DNA_mismatch_repair_Msh2"/>
</dbReference>
<evidence type="ECO:0000259" key="13">
    <source>
        <dbReference type="PROSITE" id="PS00486"/>
    </source>
</evidence>
<dbReference type="AlphaFoldDB" id="A0A165I9S4"/>
<evidence type="ECO:0000256" key="12">
    <source>
        <dbReference type="SAM" id="MobiDB-lite"/>
    </source>
</evidence>
<keyword evidence="6" id="KW-0067">ATP-binding</keyword>
<dbReference type="GO" id="GO:0005524">
    <property type="term" value="F:ATP binding"/>
    <property type="evidence" value="ECO:0007669"/>
    <property type="project" value="UniProtKB-KW"/>
</dbReference>
<evidence type="ECO:0000256" key="2">
    <source>
        <dbReference type="ARBA" id="ARBA00004286"/>
    </source>
</evidence>
<dbReference type="SMART" id="SM00533">
    <property type="entry name" value="MUTSd"/>
    <property type="match status" value="1"/>
</dbReference>
<dbReference type="FunFam" id="3.40.50.300:FF:001067">
    <property type="entry name" value="DNA mismatch repair protein MSH5"/>
    <property type="match status" value="1"/>
</dbReference>
<dbReference type="EMBL" id="KV423932">
    <property type="protein sequence ID" value="KZT60301.1"/>
    <property type="molecule type" value="Genomic_DNA"/>
</dbReference>
<dbReference type="SMART" id="SM00534">
    <property type="entry name" value="MUTSac"/>
    <property type="match status" value="1"/>
</dbReference>
<dbReference type="Pfam" id="PF00488">
    <property type="entry name" value="MutS_V"/>
    <property type="match status" value="1"/>
</dbReference>
<dbReference type="GO" id="GO:0005694">
    <property type="term" value="C:chromosome"/>
    <property type="evidence" value="ECO:0007669"/>
    <property type="project" value="UniProtKB-SubCell"/>
</dbReference>
<gene>
    <name evidence="14" type="ORF">CALCODRAFT_492631</name>
</gene>
<dbReference type="GO" id="GO:0051026">
    <property type="term" value="P:chiasma assembly"/>
    <property type="evidence" value="ECO:0007669"/>
    <property type="project" value="UniProtKB-ARBA"/>
</dbReference>
<evidence type="ECO:0000256" key="5">
    <source>
        <dbReference type="ARBA" id="ARBA00022741"/>
    </source>
</evidence>
<name>A0A165I9S4_9BASI</name>
<evidence type="ECO:0000256" key="10">
    <source>
        <dbReference type="ARBA" id="ARBA00073549"/>
    </source>
</evidence>
<dbReference type="Gene3D" id="3.40.50.300">
    <property type="entry name" value="P-loop containing nucleotide triphosphate hydrolases"/>
    <property type="match status" value="1"/>
</dbReference>
<comment type="similarity">
    <text evidence="3">Belongs to the DNA mismatch repair MutS family.</text>
</comment>
<keyword evidence="5" id="KW-0547">Nucleotide-binding</keyword>
<sequence length="957" mass="106040">MPNYSKRKRSETPASNRSRSITPAANWYKKSKKTNDSKPQVHWGSSLRESVVEDTPEPELDDDASTIQNELEGGRMAMSISSDDIERDDGLDQVCVAMNSNSQRLGAAIYDPATSTLYLLEDTEDSAAFDLAVAVLEQTTPQTVLTSSKSDERFQAAVEEHCITNNITYNLRMSHEFTPARGADRLLSLPLFSDSSSDYAPSSPTSNGSGLRDAYNFMRSRVGKGKDPERATWEGKLRLSNWGKADGNSYLCMGSAAALLDHLVRMRASVGELEDAGVASLDIVDLKSFTMDRYMHINADALSSLQVFSSQQHANSFSDRSKESLSLYGLLLPANTPLTPPLLRRALLRPLTDPHAIRARHDAISLFLHPQAGATVSTFPARLKGLGGAGRAMKLLGLRGGRADGGPKEWGALVKFAYEGSLLREGILDLAGISGAKEVEIVRKLLASLEVASFRDMATLVNETIDWDASELECRVAVRPRVDEALDNVRHIYHGLDSLMSRVALELSRHIPPQFASELNVCYYPQLGYLITIPLRPEWQGEEDFQCMEGWSFQFMTEEKVYFKSQEMKDMDQQIGDVYTSMMDREIEIIQDLRERVMEFSDQIYAALMHCVELDCLLCFARASKMYDWHRPVIVEENVIHIRNGRHPVQELCVESFVPNDCRMAAGDAAIAESDSDGAESSRNIMILTGANGCGKSVYLKQTALIVLMAQIGCFVPAEQATIGIVDKIFTRCQTRESVSKMQSAFMIDLAQVSLALRNCTARSLLILDEFGKGTRSSDGAGLFCGTIDHLLKLGHSGPKVLAATHFHEIFTPDGLSPNSPINFAHMQIMFTSPTGSIIDTEHSDDYADQLNEHITYLFRVAPGLALTSHAARCALLQGIPRRVVERAEHVTRLVAQDDIDQILNEALSEHERVDLESAQDVMKRFVAWDLGKWNTEDDLPDLKTELRGILGMHEAA</sequence>
<evidence type="ECO:0000256" key="3">
    <source>
        <dbReference type="ARBA" id="ARBA00006271"/>
    </source>
</evidence>
<dbReference type="InterPro" id="IPR036187">
    <property type="entry name" value="DNA_mismatch_repair_MutS_sf"/>
</dbReference>
<keyword evidence="8" id="KW-0539">Nucleus</keyword>
<dbReference type="InterPro" id="IPR007696">
    <property type="entry name" value="DNA_mismatch_repair_MutS_core"/>
</dbReference>
<dbReference type="STRING" id="1353952.A0A165I9S4"/>
<dbReference type="Proteomes" id="UP000076842">
    <property type="component" value="Unassembled WGS sequence"/>
</dbReference>
<keyword evidence="7" id="KW-0238">DNA-binding</keyword>
<feature type="compositionally biased region" description="Acidic residues" evidence="12">
    <location>
        <begin position="52"/>
        <end position="63"/>
    </location>
</feature>
<evidence type="ECO:0000313" key="14">
    <source>
        <dbReference type="EMBL" id="KZT60301.1"/>
    </source>
</evidence>
<keyword evidence="9" id="KW-0469">Meiosis</keyword>
<dbReference type="PROSITE" id="PS00486">
    <property type="entry name" value="DNA_MISMATCH_REPAIR_2"/>
    <property type="match status" value="1"/>
</dbReference>
<evidence type="ECO:0000256" key="1">
    <source>
        <dbReference type="ARBA" id="ARBA00004123"/>
    </source>
</evidence>
<evidence type="ECO:0000256" key="11">
    <source>
        <dbReference type="ARBA" id="ARBA00077470"/>
    </source>
</evidence>
<evidence type="ECO:0000256" key="8">
    <source>
        <dbReference type="ARBA" id="ARBA00023242"/>
    </source>
</evidence>
<evidence type="ECO:0000256" key="7">
    <source>
        <dbReference type="ARBA" id="ARBA00023125"/>
    </source>
</evidence>
<dbReference type="GO" id="GO:0030983">
    <property type="term" value="F:mismatched DNA binding"/>
    <property type="evidence" value="ECO:0007669"/>
    <property type="project" value="InterPro"/>
</dbReference>
<dbReference type="PANTHER" id="PTHR11361:SF20">
    <property type="entry name" value="MUTS PROTEIN HOMOLOG 5"/>
    <property type="match status" value="1"/>
</dbReference>
<proteinExistence type="inferred from homology"/>
<reference evidence="14 15" key="1">
    <citation type="journal article" date="2016" name="Mol. Biol. Evol.">
        <title>Comparative Genomics of Early-Diverging Mushroom-Forming Fungi Provides Insights into the Origins of Lignocellulose Decay Capabilities.</title>
        <authorList>
            <person name="Nagy L.G."/>
            <person name="Riley R."/>
            <person name="Tritt A."/>
            <person name="Adam C."/>
            <person name="Daum C."/>
            <person name="Floudas D."/>
            <person name="Sun H."/>
            <person name="Yadav J.S."/>
            <person name="Pangilinan J."/>
            <person name="Larsson K.H."/>
            <person name="Matsuura K."/>
            <person name="Barry K."/>
            <person name="Labutti K."/>
            <person name="Kuo R."/>
            <person name="Ohm R.A."/>
            <person name="Bhattacharya S.S."/>
            <person name="Shirouzu T."/>
            <person name="Yoshinaga Y."/>
            <person name="Martin F.M."/>
            <person name="Grigoriev I.V."/>
            <person name="Hibbett D.S."/>
        </authorList>
    </citation>
    <scope>NUCLEOTIDE SEQUENCE [LARGE SCALE GENOMIC DNA]</scope>
    <source>
        <strain evidence="14 15">HHB12733</strain>
    </source>
</reference>
<evidence type="ECO:0000256" key="4">
    <source>
        <dbReference type="ARBA" id="ARBA00022454"/>
    </source>
</evidence>
<evidence type="ECO:0000256" key="6">
    <source>
        <dbReference type="ARBA" id="ARBA00022840"/>
    </source>
</evidence>
<dbReference type="GO" id="GO:0140664">
    <property type="term" value="F:ATP-dependent DNA damage sensor activity"/>
    <property type="evidence" value="ECO:0007669"/>
    <property type="project" value="InterPro"/>
</dbReference>
<evidence type="ECO:0000313" key="15">
    <source>
        <dbReference type="Proteomes" id="UP000076842"/>
    </source>
</evidence>
<dbReference type="PIRSF" id="PIRSF005813">
    <property type="entry name" value="MSH2"/>
    <property type="match status" value="1"/>
</dbReference>
<accession>A0A165I9S4</accession>
<dbReference type="GO" id="GO:0006298">
    <property type="term" value="P:mismatch repair"/>
    <property type="evidence" value="ECO:0007669"/>
    <property type="project" value="InterPro"/>
</dbReference>
<dbReference type="CDD" id="cd03281">
    <property type="entry name" value="ABC_MSH5_euk"/>
    <property type="match status" value="1"/>
</dbReference>
<dbReference type="PANTHER" id="PTHR11361">
    <property type="entry name" value="DNA MISMATCH REPAIR PROTEIN MUTS FAMILY MEMBER"/>
    <property type="match status" value="1"/>
</dbReference>
<keyword evidence="4" id="KW-0158">Chromosome</keyword>
<dbReference type="InterPro" id="IPR045076">
    <property type="entry name" value="MutS"/>
</dbReference>
<feature type="compositionally biased region" description="Polar residues" evidence="12">
    <location>
        <begin position="12"/>
        <end position="23"/>
    </location>
</feature>
<comment type="subcellular location">
    <subcellularLocation>
        <location evidence="2">Chromosome</location>
    </subcellularLocation>
    <subcellularLocation>
        <location evidence="1">Nucleus</location>
    </subcellularLocation>
</comment>
<dbReference type="SUPFAM" id="SSF52540">
    <property type="entry name" value="P-loop containing nucleoside triphosphate hydrolases"/>
    <property type="match status" value="1"/>
</dbReference>
<dbReference type="InterPro" id="IPR000432">
    <property type="entry name" value="DNA_mismatch_repair_MutS_C"/>
</dbReference>
<organism evidence="14 15">
    <name type="scientific">Calocera cornea HHB12733</name>
    <dbReference type="NCBI Taxonomy" id="1353952"/>
    <lineage>
        <taxon>Eukaryota</taxon>
        <taxon>Fungi</taxon>
        <taxon>Dikarya</taxon>
        <taxon>Basidiomycota</taxon>
        <taxon>Agaricomycotina</taxon>
        <taxon>Dacrymycetes</taxon>
        <taxon>Dacrymycetales</taxon>
        <taxon>Dacrymycetaceae</taxon>
        <taxon>Calocera</taxon>
    </lineage>
</organism>
<dbReference type="OrthoDB" id="29596at2759"/>
<dbReference type="SUPFAM" id="SSF48334">
    <property type="entry name" value="DNA repair protein MutS, domain III"/>
    <property type="match status" value="1"/>
</dbReference>
<protein>
    <recommendedName>
        <fullName evidence="10">DNA mismatch repair protein MSH5</fullName>
    </recommendedName>
    <alternativeName>
        <fullName evidence="11">MutS protein homolog 5</fullName>
    </alternativeName>
</protein>